<evidence type="ECO:0000313" key="2">
    <source>
        <dbReference type="Proteomes" id="UP000028643"/>
    </source>
</evidence>
<accession>A0A085V6Q9</accession>
<organism evidence="1 2">
    <name type="scientific">Pseudomonas syringae</name>
    <dbReference type="NCBI Taxonomy" id="317"/>
    <lineage>
        <taxon>Bacteria</taxon>
        <taxon>Pseudomonadati</taxon>
        <taxon>Pseudomonadota</taxon>
        <taxon>Gammaproteobacteria</taxon>
        <taxon>Pseudomonadales</taxon>
        <taxon>Pseudomonadaceae</taxon>
        <taxon>Pseudomonas</taxon>
    </lineage>
</organism>
<dbReference type="PATRIC" id="fig|317.174.peg.2879"/>
<proteinExistence type="predicted"/>
<protein>
    <submittedName>
        <fullName evidence="1">Uncharacterized protein</fullName>
    </submittedName>
</protein>
<dbReference type="Proteomes" id="UP000028643">
    <property type="component" value="Unassembled WGS sequence"/>
</dbReference>
<dbReference type="EMBL" id="JPQT01000106">
    <property type="protein sequence ID" value="KFE51122.1"/>
    <property type="molecule type" value="Genomic_DNA"/>
</dbReference>
<dbReference type="RefSeq" id="WP_047575601.1">
    <property type="nucleotide sequence ID" value="NZ_JPQT01000106.1"/>
</dbReference>
<name>A0A085V6Q9_PSESX</name>
<reference evidence="1 2" key="1">
    <citation type="submission" date="2014-07" db="EMBL/GenBank/DDBJ databases">
        <title>Draft Genome Sequences of Environmental Pseudomonas syringae strains.</title>
        <authorList>
            <person name="Baltrus D.A."/>
            <person name="Berge O."/>
            <person name="Morris C."/>
        </authorList>
    </citation>
    <scope>NUCLEOTIDE SEQUENCE [LARGE SCALE GENOMIC DNA]</scope>
    <source>
        <strain evidence="1 2">CEB003</strain>
    </source>
</reference>
<comment type="caution">
    <text evidence="1">The sequence shown here is derived from an EMBL/GenBank/DDBJ whole genome shotgun (WGS) entry which is preliminary data.</text>
</comment>
<dbReference type="AlphaFoldDB" id="A0A085V6Q9"/>
<sequence length="85" mass="9310">MYSAKAEVDYFKQEQVHTLADGRGPRLVFIDGVERADVTYADTELGIAVIATQPLRVLPDTHRIDEVAVMGDIRIEPKPTAAAAD</sequence>
<evidence type="ECO:0000313" key="1">
    <source>
        <dbReference type="EMBL" id="KFE51122.1"/>
    </source>
</evidence>
<gene>
    <name evidence="1" type="ORF">IV02_14040</name>
</gene>